<accession>A0AAW6U4A6</accession>
<name>A0AAW6U4A6_9BACT</name>
<feature type="chain" id="PRO_5043364182" evidence="1">
    <location>
        <begin position="32"/>
        <end position="694"/>
    </location>
</feature>
<evidence type="ECO:0000256" key="1">
    <source>
        <dbReference type="SAM" id="SignalP"/>
    </source>
</evidence>
<dbReference type="Proteomes" id="UP001431776">
    <property type="component" value="Unassembled WGS sequence"/>
</dbReference>
<keyword evidence="1" id="KW-0732">Signal</keyword>
<reference evidence="2" key="1">
    <citation type="submission" date="2023-05" db="EMBL/GenBank/DDBJ databases">
        <title>Anaerotaeda fermentans gen. nov., sp. nov., a novel anaerobic planctomycete of the new family within the order Sedimentisphaerales isolated from Taman Peninsula, Russia.</title>
        <authorList>
            <person name="Khomyakova M.A."/>
            <person name="Merkel A.Y."/>
            <person name="Slobodkin A.I."/>
        </authorList>
    </citation>
    <scope>NUCLEOTIDE SEQUENCE</scope>
    <source>
        <strain evidence="2">M17dextr</strain>
    </source>
</reference>
<evidence type="ECO:0000313" key="2">
    <source>
        <dbReference type="EMBL" id="MDI6451735.1"/>
    </source>
</evidence>
<protein>
    <submittedName>
        <fullName evidence="2">Uncharacterized protein</fullName>
    </submittedName>
</protein>
<dbReference type="EMBL" id="JASCXX010000050">
    <property type="protein sequence ID" value="MDI6451735.1"/>
    <property type="molecule type" value="Genomic_DNA"/>
</dbReference>
<gene>
    <name evidence="2" type="ORF">QJ522_21925</name>
</gene>
<sequence>MSNQCQFNRQAASVLMACSLIAGLLPGFAAAQDLSTLEARMQWLFERLTEVDHTYRTDGALQSPQVLVSLYLSDGQDEAALEHIVTAMEAIAAATDPTPARGGDIGGQVRTAAPPLVRALYKFGDRFSADQLERIKRAVTGEVFTYRMRGHGTENHAMDFVSALYLLPQYFPDATWSVARLVGREFAIDGRQTFTSQQMMDEARDKILRRGRGFYRVGHQELLSTTYDVLSARSSVNLWEFARDPVVRDAGEALTLYHIALHALNNFDGHTMPPFNRRNALQMRFGSGTGSSGRLPHSGYAAWILWGQNKIVPPDVDADQAAQFLRSTGFQQYGFGADPTELASAFLQTSGLRLPGALNRIAQGAEAPYEIRGANGQFGFWGDAENLAVLRYVWRDRNFAIGGPVAENFHPGSRPEKRWGDRQRGFYDCYEMFSIVWKSENRLRALEAMHPHWNSNQGEDHWRTTHSPFQQSGVHRNAAITMFNIPNKDSWPDRGREGWIAKRDQHFDNLIKLGQVRFPTTVDEVTANGEFYFFREGDVYVAIRVLKPGHTLQEIKDVFSNDLFHVVKSREARTGFVFEVGTAKEHGSFGAFQQAVRKNPLVVDWGKLEVRYTTTHGDELRFRYDTDYSDRADGFIKIVPDLWINGQLREVDFDNWPLAESPVMTLKDSILRIDQGGERVEVDWSGELPRISRR</sequence>
<keyword evidence="3" id="KW-1185">Reference proteome</keyword>
<comment type="caution">
    <text evidence="2">The sequence shown here is derived from an EMBL/GenBank/DDBJ whole genome shotgun (WGS) entry which is preliminary data.</text>
</comment>
<dbReference type="AlphaFoldDB" id="A0AAW6U4A6"/>
<feature type="signal peptide" evidence="1">
    <location>
        <begin position="1"/>
        <end position="31"/>
    </location>
</feature>
<organism evidence="2 3">
    <name type="scientific">Anaerobaca lacustris</name>
    <dbReference type="NCBI Taxonomy" id="3044600"/>
    <lineage>
        <taxon>Bacteria</taxon>
        <taxon>Pseudomonadati</taxon>
        <taxon>Planctomycetota</taxon>
        <taxon>Phycisphaerae</taxon>
        <taxon>Sedimentisphaerales</taxon>
        <taxon>Anaerobacaceae</taxon>
        <taxon>Anaerobaca</taxon>
    </lineage>
</organism>
<dbReference type="RefSeq" id="WP_349247143.1">
    <property type="nucleotide sequence ID" value="NZ_JASCXX010000050.1"/>
</dbReference>
<proteinExistence type="predicted"/>
<evidence type="ECO:0000313" key="3">
    <source>
        <dbReference type="Proteomes" id="UP001431776"/>
    </source>
</evidence>